<dbReference type="GO" id="GO:0007039">
    <property type="term" value="P:protein catabolic process in the vacuole"/>
    <property type="evidence" value="ECO:0007669"/>
    <property type="project" value="TreeGrafter"/>
</dbReference>
<dbReference type="PANTHER" id="PTHR14534:SF3">
    <property type="entry name" value="GID COMPLEX SUBUNIT 4 HOMOLOG"/>
    <property type="match status" value="1"/>
</dbReference>
<dbReference type="OrthoDB" id="62at2759"/>
<dbReference type="GO" id="GO:0006623">
    <property type="term" value="P:protein targeting to vacuole"/>
    <property type="evidence" value="ECO:0007669"/>
    <property type="project" value="TreeGrafter"/>
</dbReference>
<name>A0A0N1HC29_9EURO</name>
<evidence type="ECO:0000313" key="4">
    <source>
        <dbReference type="Proteomes" id="UP000038010"/>
    </source>
</evidence>
<dbReference type="RefSeq" id="XP_018002083.1">
    <property type="nucleotide sequence ID" value="XM_018145564.1"/>
</dbReference>
<comment type="caution">
    <text evidence="3">The sequence shown here is derived from an EMBL/GenBank/DDBJ whole genome shotgun (WGS) entry which is preliminary data.</text>
</comment>
<sequence length="337" mass="37861">MPPASDNTAGGMSSAQEDSMYTTGGDGESHKDKVEGPPSPGPEPEDSEMAVDKKDVEERFEAQVQIPSTEAAQTTSNNEPPRAPSPEATQLPSPQLTEEASSPPLQQRTRFQSTDHTIDWTSKTKPWTFSRKLPSSAVPSSLFQPYSKYTGTQQSDRQIYKVAVTILSVDMDQCTLSGYLEICGLTPDHPELTTFFTGEIIGGPNQKYSFRTKNPAWGASNKTDLTHWARFPSWRPLSGHAKNDIEFVHPMSGGDWWQEEHIYMRWKEHFLVPDHKLKSIQGASFEGFYYICMNQIKGEISGVYFHSKSEKYQQLFLKHEGGFPAWGRGVRPAMDFR</sequence>
<dbReference type="Pfam" id="PF09783">
    <property type="entry name" value="Vac_ImportDeg"/>
    <property type="match status" value="1"/>
</dbReference>
<dbReference type="GO" id="GO:0043161">
    <property type="term" value="P:proteasome-mediated ubiquitin-dependent protein catabolic process"/>
    <property type="evidence" value="ECO:0007669"/>
    <property type="project" value="TreeGrafter"/>
</dbReference>
<feature type="compositionally biased region" description="Polar residues" evidence="2">
    <location>
        <begin position="1"/>
        <end position="22"/>
    </location>
</feature>
<dbReference type="InterPro" id="IPR018618">
    <property type="entry name" value="GID4/10-like"/>
</dbReference>
<feature type="compositionally biased region" description="Polar residues" evidence="2">
    <location>
        <begin position="87"/>
        <end position="117"/>
    </location>
</feature>
<dbReference type="GO" id="GO:0045721">
    <property type="term" value="P:negative regulation of gluconeogenesis"/>
    <property type="evidence" value="ECO:0007669"/>
    <property type="project" value="TreeGrafter"/>
</dbReference>
<dbReference type="STRING" id="1664694.A0A0N1HC29"/>
<dbReference type="EMBL" id="LFJN01000008">
    <property type="protein sequence ID" value="KPI42120.1"/>
    <property type="molecule type" value="Genomic_DNA"/>
</dbReference>
<accession>A0A0N1HC29</accession>
<feature type="compositionally biased region" description="Polar residues" evidence="2">
    <location>
        <begin position="65"/>
        <end position="79"/>
    </location>
</feature>
<dbReference type="GeneID" id="28737444"/>
<keyword evidence="4" id="KW-1185">Reference proteome</keyword>
<gene>
    <name evidence="3" type="ORF">AB675_5358</name>
</gene>
<feature type="region of interest" description="Disordered" evidence="2">
    <location>
        <begin position="1"/>
        <end position="117"/>
    </location>
</feature>
<dbReference type="GO" id="GO:0005773">
    <property type="term" value="C:vacuole"/>
    <property type="evidence" value="ECO:0007669"/>
    <property type="project" value="GOC"/>
</dbReference>
<protein>
    <submittedName>
        <fullName evidence="3">Glucose-induced degradation-like protein</fullName>
    </submittedName>
</protein>
<dbReference type="Proteomes" id="UP000038010">
    <property type="component" value="Unassembled WGS sequence"/>
</dbReference>
<feature type="compositionally biased region" description="Basic and acidic residues" evidence="2">
    <location>
        <begin position="50"/>
        <end position="61"/>
    </location>
</feature>
<comment type="similarity">
    <text evidence="1">Belongs to the GID4/VID24 family.</text>
</comment>
<organism evidence="3 4">
    <name type="scientific">Cyphellophora attinorum</name>
    <dbReference type="NCBI Taxonomy" id="1664694"/>
    <lineage>
        <taxon>Eukaryota</taxon>
        <taxon>Fungi</taxon>
        <taxon>Dikarya</taxon>
        <taxon>Ascomycota</taxon>
        <taxon>Pezizomycotina</taxon>
        <taxon>Eurotiomycetes</taxon>
        <taxon>Chaetothyriomycetidae</taxon>
        <taxon>Chaetothyriales</taxon>
        <taxon>Cyphellophoraceae</taxon>
        <taxon>Cyphellophora</taxon>
    </lineage>
</organism>
<reference evidence="3 4" key="1">
    <citation type="submission" date="2015-06" db="EMBL/GenBank/DDBJ databases">
        <title>Draft genome of the ant-associated black yeast Phialophora attae CBS 131958.</title>
        <authorList>
            <person name="Moreno L.F."/>
            <person name="Stielow B.J."/>
            <person name="de Hoog S."/>
            <person name="Vicente V.A."/>
            <person name="Weiss V.A."/>
            <person name="de Vries M."/>
            <person name="Cruz L.M."/>
            <person name="Souza E.M."/>
        </authorList>
    </citation>
    <scope>NUCLEOTIDE SEQUENCE [LARGE SCALE GENOMIC DNA]</scope>
    <source>
        <strain evidence="3 4">CBS 131958</strain>
    </source>
</reference>
<dbReference type="GO" id="GO:0034657">
    <property type="term" value="C:GID complex"/>
    <property type="evidence" value="ECO:0007669"/>
    <property type="project" value="TreeGrafter"/>
</dbReference>
<proteinExistence type="inferred from homology"/>
<dbReference type="VEuPathDB" id="FungiDB:AB675_5358"/>
<dbReference type="PANTHER" id="PTHR14534">
    <property type="entry name" value="VACUOLAR IMPORT AND DEGRADATION PROTEIN 24"/>
    <property type="match status" value="1"/>
</dbReference>
<evidence type="ECO:0000256" key="1">
    <source>
        <dbReference type="ARBA" id="ARBA00061469"/>
    </source>
</evidence>
<dbReference type="AlphaFoldDB" id="A0A0N1HC29"/>
<evidence type="ECO:0000256" key="2">
    <source>
        <dbReference type="SAM" id="MobiDB-lite"/>
    </source>
</evidence>
<evidence type="ECO:0000313" key="3">
    <source>
        <dbReference type="EMBL" id="KPI42120.1"/>
    </source>
</evidence>